<keyword evidence="9" id="KW-1185">Reference proteome</keyword>
<dbReference type="AlphaFoldDB" id="A0AAN6LMD4"/>
<evidence type="ECO:0000313" key="9">
    <source>
        <dbReference type="Proteomes" id="UP001280581"/>
    </source>
</evidence>
<keyword evidence="2" id="KW-0238">DNA-binding</keyword>
<feature type="compositionally biased region" description="Acidic residues" evidence="5">
    <location>
        <begin position="544"/>
        <end position="559"/>
    </location>
</feature>
<feature type="domain" description="Transcription factor IIIC subunit Tfc1/Sfc1 triple barrel" evidence="7">
    <location>
        <begin position="30"/>
        <end position="173"/>
    </location>
</feature>
<comment type="caution">
    <text evidence="8">The sequence shown here is derived from an EMBL/GenBank/DDBJ whole genome shotgun (WGS) entry which is preliminary data.</text>
</comment>
<evidence type="ECO:0000256" key="5">
    <source>
        <dbReference type="SAM" id="MobiDB-lite"/>
    </source>
</evidence>
<keyword evidence="4" id="KW-0539">Nucleus</keyword>
<feature type="region of interest" description="Disordered" evidence="5">
    <location>
        <begin position="94"/>
        <end position="131"/>
    </location>
</feature>
<feature type="region of interest" description="Disordered" evidence="5">
    <location>
        <begin position="534"/>
        <end position="609"/>
    </location>
</feature>
<dbReference type="Proteomes" id="UP001280581">
    <property type="component" value="Unassembled WGS sequence"/>
</dbReference>
<dbReference type="Gene3D" id="3.30.200.160">
    <property type="entry name" value="TFIIIC, subcomplex tauA, subunit Sfc1, barrel domain"/>
    <property type="match status" value="1"/>
</dbReference>
<evidence type="ECO:0000256" key="4">
    <source>
        <dbReference type="ARBA" id="ARBA00023242"/>
    </source>
</evidence>
<comment type="subcellular location">
    <subcellularLocation>
        <location evidence="1">Nucleus</location>
    </subcellularLocation>
</comment>
<dbReference type="GO" id="GO:0001003">
    <property type="term" value="F:RNA polymerase III type 2 promoter sequence-specific DNA binding"/>
    <property type="evidence" value="ECO:0007669"/>
    <property type="project" value="TreeGrafter"/>
</dbReference>
<dbReference type="GO" id="GO:0005634">
    <property type="term" value="C:nucleus"/>
    <property type="evidence" value="ECO:0007669"/>
    <property type="project" value="UniProtKB-SubCell"/>
</dbReference>
<feature type="compositionally biased region" description="Basic and acidic residues" evidence="5">
    <location>
        <begin position="114"/>
        <end position="126"/>
    </location>
</feature>
<evidence type="ECO:0008006" key="10">
    <source>
        <dbReference type="Google" id="ProtNLM"/>
    </source>
</evidence>
<proteinExistence type="predicted"/>
<feature type="compositionally biased region" description="Acidic residues" evidence="5">
    <location>
        <begin position="572"/>
        <end position="590"/>
    </location>
</feature>
<sequence>MNTLDTTVHRENTPAQTAPWLPIPSRAISVVEHPCLVKNIDKGIALTTKLEPQPSADGQDALPKLVSVSLRPDDPLAKRLLATPVPTNNLLLKVSAPKRTGRKRKRGSSGPFLPEDHVEGAPEKLEGANPKNSHVDAATIFRCLQDNASKYTVSVAGLVDETHRFRNLPDIQYAASTNNIMLKLKNSVLPLSFSKLKKFNLSTTAGPDLTQDVGPSAEFLQVPVAYNYRFQQNHFTKFKDDNDGAVSEINLNKSLAWSGYTIIKPYAEDVPSGPKSSLPPEKDLTPYVQELIRSIRRELTKRPIITRHLLYNTLGWDKRDRLRQAAVYCGYFFETGPWREALVAWGVDPRTDPKYRFYQTVSFLSYKSTGVRKHFKHFDEHVRNLANYSPKDLRMQHKFDGVHVSHTGNLFQFCDITDPLIHRILHTNDIRSTPSPTSQGWYHVGTWAKATVILKHKMNTILVGDKPDDSIYQRIVGWPEVWDDKTFFAQYAKEPYNREMTKERRTEHVVMKSVRYAARNPRYAFERLEAQQNRIAGAERPEADEMEEDDVEVEEDMTEIPERAEDILNEGAENESEDDEEDEVDDDDDGNIPGEKIFDEDGNEILGNDVDEEVDGEWEVDDVATTFGFGGFYDV</sequence>
<evidence type="ECO:0000256" key="1">
    <source>
        <dbReference type="ARBA" id="ARBA00004123"/>
    </source>
</evidence>
<evidence type="ECO:0000259" key="7">
    <source>
        <dbReference type="Pfam" id="PF17682"/>
    </source>
</evidence>
<dbReference type="InterPro" id="IPR042536">
    <property type="entry name" value="TFIIIC_tauA_Sfc1"/>
</dbReference>
<dbReference type="Pfam" id="PF17682">
    <property type="entry name" value="Tau95_N"/>
    <property type="match status" value="1"/>
</dbReference>
<feature type="domain" description="Transcription factor IIIC subunit 5 HTH" evidence="6">
    <location>
        <begin position="215"/>
        <end position="363"/>
    </location>
</feature>
<dbReference type="EMBL" id="WVTA01000017">
    <property type="protein sequence ID" value="KAK3200883.1"/>
    <property type="molecule type" value="Genomic_DNA"/>
</dbReference>
<gene>
    <name evidence="8" type="ORF">GRF29_213g247643</name>
</gene>
<feature type="compositionally biased region" description="Acidic residues" evidence="5">
    <location>
        <begin position="598"/>
        <end position="609"/>
    </location>
</feature>
<keyword evidence="3" id="KW-0804">Transcription</keyword>
<reference evidence="8 9" key="1">
    <citation type="submission" date="2021-02" db="EMBL/GenBank/DDBJ databases">
        <title>Genome assembly of Pseudopithomyces chartarum.</title>
        <authorList>
            <person name="Jauregui R."/>
            <person name="Singh J."/>
            <person name="Voisey C."/>
        </authorList>
    </citation>
    <scope>NUCLEOTIDE SEQUENCE [LARGE SCALE GENOMIC DNA]</scope>
    <source>
        <strain evidence="8 9">AGR01</strain>
    </source>
</reference>
<evidence type="ECO:0000313" key="8">
    <source>
        <dbReference type="EMBL" id="KAK3200883.1"/>
    </source>
</evidence>
<protein>
    <recommendedName>
        <fullName evidence="10">Transcription factor tfiiic complex a box associated subunit sfc1</fullName>
    </recommendedName>
</protein>
<dbReference type="InterPro" id="IPR019136">
    <property type="entry name" value="TF_IIIC_su-5_HTH"/>
</dbReference>
<dbReference type="InterPro" id="IPR040454">
    <property type="entry name" value="TF_IIIC_Tfc1/Sfc1"/>
</dbReference>
<dbReference type="PANTHER" id="PTHR13230:SF5">
    <property type="entry name" value="GENERAL TRANSCRIPTION FACTOR 3C POLYPEPTIDE 5"/>
    <property type="match status" value="1"/>
</dbReference>
<dbReference type="InterPro" id="IPR041499">
    <property type="entry name" value="Tfc1/Sfc1_N"/>
</dbReference>
<dbReference type="GO" id="GO:0000127">
    <property type="term" value="C:transcription factor TFIIIC complex"/>
    <property type="evidence" value="ECO:0007669"/>
    <property type="project" value="InterPro"/>
</dbReference>
<dbReference type="GO" id="GO:0006384">
    <property type="term" value="P:transcription initiation at RNA polymerase III promoter"/>
    <property type="evidence" value="ECO:0007669"/>
    <property type="project" value="InterPro"/>
</dbReference>
<organism evidence="8 9">
    <name type="scientific">Pseudopithomyces chartarum</name>
    <dbReference type="NCBI Taxonomy" id="1892770"/>
    <lineage>
        <taxon>Eukaryota</taxon>
        <taxon>Fungi</taxon>
        <taxon>Dikarya</taxon>
        <taxon>Ascomycota</taxon>
        <taxon>Pezizomycotina</taxon>
        <taxon>Dothideomycetes</taxon>
        <taxon>Pleosporomycetidae</taxon>
        <taxon>Pleosporales</taxon>
        <taxon>Massarineae</taxon>
        <taxon>Didymosphaeriaceae</taxon>
        <taxon>Pseudopithomyces</taxon>
    </lineage>
</organism>
<evidence type="ECO:0000256" key="2">
    <source>
        <dbReference type="ARBA" id="ARBA00023125"/>
    </source>
</evidence>
<dbReference type="GO" id="GO:0001002">
    <property type="term" value="F:RNA polymerase III type 1 promoter sequence-specific DNA binding"/>
    <property type="evidence" value="ECO:0007669"/>
    <property type="project" value="TreeGrafter"/>
</dbReference>
<dbReference type="Pfam" id="PF09734">
    <property type="entry name" value="Tau95"/>
    <property type="match status" value="1"/>
</dbReference>
<name>A0AAN6LMD4_9PLEO</name>
<accession>A0AAN6LMD4</accession>
<dbReference type="PANTHER" id="PTHR13230">
    <property type="entry name" value="GENERAL TRANSCRIPTION FACTOR IIIC, POLYPEPTIDE 5"/>
    <property type="match status" value="1"/>
</dbReference>
<evidence type="ECO:0000259" key="6">
    <source>
        <dbReference type="Pfam" id="PF09734"/>
    </source>
</evidence>
<evidence type="ECO:0000256" key="3">
    <source>
        <dbReference type="ARBA" id="ARBA00023163"/>
    </source>
</evidence>